<feature type="compositionally biased region" description="Polar residues" evidence="4">
    <location>
        <begin position="1308"/>
        <end position="1323"/>
    </location>
</feature>
<dbReference type="PANTHER" id="PTHR10039">
    <property type="entry name" value="AMELOGENIN"/>
    <property type="match status" value="1"/>
</dbReference>
<evidence type="ECO:0000259" key="7">
    <source>
        <dbReference type="Pfam" id="PF24883"/>
    </source>
</evidence>
<gene>
    <name evidence="8" type="ORF">B0T21DRAFT_293535</name>
</gene>
<keyword evidence="3" id="KW-0175">Coiled coil</keyword>
<dbReference type="InterPro" id="IPR056125">
    <property type="entry name" value="DUF7708"/>
</dbReference>
<evidence type="ECO:0000313" key="9">
    <source>
        <dbReference type="Proteomes" id="UP001172159"/>
    </source>
</evidence>
<name>A0AA40B2X3_9PEZI</name>
<feature type="coiled-coil region" evidence="3">
    <location>
        <begin position="202"/>
        <end position="229"/>
    </location>
</feature>
<dbReference type="InterPro" id="IPR027417">
    <property type="entry name" value="P-loop_NTPase"/>
</dbReference>
<dbReference type="InterPro" id="IPR002110">
    <property type="entry name" value="Ankyrin_rpt"/>
</dbReference>
<protein>
    <submittedName>
        <fullName evidence="8">Uncharacterized protein</fullName>
    </submittedName>
</protein>
<reference evidence="8" key="1">
    <citation type="submission" date="2023-06" db="EMBL/GenBank/DDBJ databases">
        <title>Genome-scale phylogeny and comparative genomics of the fungal order Sordariales.</title>
        <authorList>
            <consortium name="Lawrence Berkeley National Laboratory"/>
            <person name="Hensen N."/>
            <person name="Bonometti L."/>
            <person name="Westerberg I."/>
            <person name="Brannstrom I.O."/>
            <person name="Guillou S."/>
            <person name="Cros-Aarteil S."/>
            <person name="Calhoun S."/>
            <person name="Haridas S."/>
            <person name="Kuo A."/>
            <person name="Mondo S."/>
            <person name="Pangilinan J."/>
            <person name="Riley R."/>
            <person name="Labutti K."/>
            <person name="Andreopoulos B."/>
            <person name="Lipzen A."/>
            <person name="Chen C."/>
            <person name="Yanf M."/>
            <person name="Daum C."/>
            <person name="Ng V."/>
            <person name="Clum A."/>
            <person name="Steindorff A."/>
            <person name="Ohm R."/>
            <person name="Martin F."/>
            <person name="Silar P."/>
            <person name="Natvig D."/>
            <person name="Lalanne C."/>
            <person name="Gautier V."/>
            <person name="Ament-Velasquez S.L."/>
            <person name="Kruys A."/>
            <person name="Hutchinson M.I."/>
            <person name="Powell A.J."/>
            <person name="Barry K."/>
            <person name="Miller A.N."/>
            <person name="Grigoriev I.V."/>
            <person name="Debuchy R."/>
            <person name="Gladieux P."/>
            <person name="Thoren M.H."/>
            <person name="Johannesson H."/>
        </authorList>
    </citation>
    <scope>NUCLEOTIDE SEQUENCE</scope>
    <source>
        <strain evidence="8">CBS 540.89</strain>
    </source>
</reference>
<dbReference type="Gene3D" id="1.25.40.20">
    <property type="entry name" value="Ankyrin repeat-containing domain"/>
    <property type="match status" value="2"/>
</dbReference>
<dbReference type="Pfam" id="PF12796">
    <property type="entry name" value="Ank_2"/>
    <property type="match status" value="2"/>
</dbReference>
<dbReference type="InterPro" id="IPR056884">
    <property type="entry name" value="NPHP3-like_N"/>
</dbReference>
<feature type="repeat" description="ANK" evidence="2">
    <location>
        <begin position="926"/>
        <end position="952"/>
    </location>
</feature>
<organism evidence="8 9">
    <name type="scientific">Apiosordaria backusii</name>
    <dbReference type="NCBI Taxonomy" id="314023"/>
    <lineage>
        <taxon>Eukaryota</taxon>
        <taxon>Fungi</taxon>
        <taxon>Dikarya</taxon>
        <taxon>Ascomycota</taxon>
        <taxon>Pezizomycotina</taxon>
        <taxon>Sordariomycetes</taxon>
        <taxon>Sordariomycetidae</taxon>
        <taxon>Sordariales</taxon>
        <taxon>Lasiosphaeriaceae</taxon>
        <taxon>Apiosordaria</taxon>
    </lineage>
</organism>
<dbReference type="Pfam" id="PF24883">
    <property type="entry name" value="NPHP3_N"/>
    <property type="match status" value="1"/>
</dbReference>
<keyword evidence="9" id="KW-1185">Reference proteome</keyword>
<dbReference type="Pfam" id="PF22939">
    <property type="entry name" value="WHD_GPIID"/>
    <property type="match status" value="1"/>
</dbReference>
<accession>A0AA40B2X3</accession>
<evidence type="ECO:0000256" key="1">
    <source>
        <dbReference type="ARBA" id="ARBA00022737"/>
    </source>
</evidence>
<dbReference type="Gene3D" id="3.40.50.300">
    <property type="entry name" value="P-loop containing nucleotide triphosphate hydrolases"/>
    <property type="match status" value="1"/>
</dbReference>
<sequence length="1323" mass="149308">MTSLSSESFKRSLERFERGLSADQKKYCKSSNLGQIEAEINAEVKKIQDKYGPQKKLRNLARLNGFFEGMKQIEELVKIFLNVHEVVAFVWVRGLICIVVSNHAKTLEILIDAYDDIGRFLKGIRQYDRLFRNYSCAREVLEDCFDDVLRFHQAALEELARPRWKKMADSLWPHIKTRFGPILKSLESRTKILSDSKVSAAIEEIQTTRDATSEKLQSLEDILEKFLKTQSDDMKQTEERRALEAADRQRTDKESMFMKLAPSDYEGDHLTASAQRYDVASGDWVLQDLRFKEWMNGTTSDQSVLYLNGMPGSGKTTLVSRIIDHIKSEKVSLGGSLAYFYFKHNRAGGTSGTAISRMLRALLTQFLEQDDGLLGRIQEKCGSLHKPTDLQESILKSLGKDCIALQHRCWIVVDGLDECNDEHQADKLESLEVMRWFMGEVLPTDDNGRFPIRLLFSGQRDGYIDRQLSNCAMINLDTTESHVRDVEHYVNHMAMKIKSRFHITQSRATEIAQKVSITANGMFLYAKVVLANLFDQESVADLNDELSQEKFPKELDAAYGRVVARILDRPRPQRSKTAATILGWLVCSPRALRWREIQSRFCINAEKQTCDFDRRRLDGCKVLCGSLVELDPCEYQKDSESEDMISLVHNTARSYLLQSGRISLSMEHAKLALFCTQYLASAPFNIQDQKTDDILASALTGYYGLLDYAAAYWKEHVQQATLSENDVDDDTKQRLVCFSKCLLASQAGHSRTDETDSVDLEVIMDSPQHDEPCQPNNEIPQDPVAVVRQVIEVIDHTTLTDRARQALLELNGIGRFKCTVVACSKFAEGFSKREDRDRHTSNHEKPFKCSVSGCHAQRVGYGSQKGLDAHNKRLHPAPSDGEVLFATSLPIKEDTIHSAASRGDLESVKFFLKSGSPIDKPTKERGGMTPLFLATRFGHANACSYLIQQGANPFEERIAVSPFMEAVSRGDTEMVHLFLNAQDNPSPTLGQLHVLGKAVATLIIAGDTTNFKVLLEHLSLYFDLASALTEILGRLVWDKSSWNTFAVKNAKLIDKQVSLLHAIVRMAFPQLYKLGSSLPQLRIDLTPSDLSCLEALRGIFMKPWFIHGDPPLNGACATKRYFVAEFVLEFLQKEDILFAASPGRAALSRLRFSVEEIDRLLPGRLYSLVRRILEATDGAAANVKDENGEFPIHHAMRRYVPAEVIKVLMQYTTCLDVLTNYGDTPLVLAVDYNYSTAVSLLVESGRVSLTRKRDHQTLSGDVEESMQEYAQRLKRKAGEWERSEEWLQHRQDIVDILRRAIAEKEAKTSSGSGNLPSPQAPTE</sequence>
<feature type="region of interest" description="Disordered" evidence="4">
    <location>
        <begin position="1304"/>
        <end position="1323"/>
    </location>
</feature>
<comment type="caution">
    <text evidence="8">The sequence shown here is derived from an EMBL/GenBank/DDBJ whole genome shotgun (WGS) entry which is preliminary data.</text>
</comment>
<dbReference type="SMART" id="SM00248">
    <property type="entry name" value="ANK"/>
    <property type="match status" value="6"/>
</dbReference>
<dbReference type="EMBL" id="JAUKTV010000010">
    <property type="protein sequence ID" value="KAK0726533.1"/>
    <property type="molecule type" value="Genomic_DNA"/>
</dbReference>
<evidence type="ECO:0000256" key="2">
    <source>
        <dbReference type="PROSITE-ProRule" id="PRU00023"/>
    </source>
</evidence>
<keyword evidence="1" id="KW-0677">Repeat</keyword>
<dbReference type="InterPro" id="IPR036770">
    <property type="entry name" value="Ankyrin_rpt-contain_sf"/>
</dbReference>
<dbReference type="PANTHER" id="PTHR10039:SF14">
    <property type="entry name" value="NACHT DOMAIN-CONTAINING PROTEIN"/>
    <property type="match status" value="1"/>
</dbReference>
<proteinExistence type="predicted"/>
<evidence type="ECO:0000256" key="3">
    <source>
        <dbReference type="SAM" id="Coils"/>
    </source>
</evidence>
<dbReference type="Proteomes" id="UP001172159">
    <property type="component" value="Unassembled WGS sequence"/>
</dbReference>
<evidence type="ECO:0000259" key="5">
    <source>
        <dbReference type="Pfam" id="PF22939"/>
    </source>
</evidence>
<feature type="domain" description="DUF7708" evidence="6">
    <location>
        <begin position="94"/>
        <end position="200"/>
    </location>
</feature>
<feature type="domain" description="GPI inositol-deacylase winged helix" evidence="5">
    <location>
        <begin position="576"/>
        <end position="662"/>
    </location>
</feature>
<dbReference type="InterPro" id="IPR054471">
    <property type="entry name" value="GPIID_WHD"/>
</dbReference>
<evidence type="ECO:0000259" key="6">
    <source>
        <dbReference type="Pfam" id="PF24809"/>
    </source>
</evidence>
<feature type="domain" description="Nephrocystin 3-like N-terminal" evidence="7">
    <location>
        <begin position="281"/>
        <end position="424"/>
    </location>
</feature>
<dbReference type="PROSITE" id="PS50297">
    <property type="entry name" value="ANK_REP_REGION"/>
    <property type="match status" value="1"/>
</dbReference>
<dbReference type="PROSITE" id="PS50088">
    <property type="entry name" value="ANK_REPEAT"/>
    <property type="match status" value="1"/>
</dbReference>
<dbReference type="Pfam" id="PF24809">
    <property type="entry name" value="DUF7708"/>
    <property type="match status" value="1"/>
</dbReference>
<dbReference type="SUPFAM" id="SSF52540">
    <property type="entry name" value="P-loop containing nucleoside triphosphate hydrolases"/>
    <property type="match status" value="1"/>
</dbReference>
<evidence type="ECO:0000256" key="4">
    <source>
        <dbReference type="SAM" id="MobiDB-lite"/>
    </source>
</evidence>
<dbReference type="SUPFAM" id="SSF48403">
    <property type="entry name" value="Ankyrin repeat"/>
    <property type="match status" value="1"/>
</dbReference>
<keyword evidence="2" id="KW-0040">ANK repeat</keyword>
<evidence type="ECO:0000313" key="8">
    <source>
        <dbReference type="EMBL" id="KAK0726533.1"/>
    </source>
</evidence>